<name>A0A4S8PZA8_9HYPH</name>
<protein>
    <submittedName>
        <fullName evidence="1">DUF3572 family protein</fullName>
    </submittedName>
</protein>
<dbReference type="InterPro" id="IPR021955">
    <property type="entry name" value="DUF3572"/>
</dbReference>
<reference evidence="1 2" key="1">
    <citation type="submission" date="2019-04" db="EMBL/GenBank/DDBJ databases">
        <title>genome sequence of strain W3.</title>
        <authorList>
            <person name="Gao J."/>
            <person name="Sun J."/>
        </authorList>
    </citation>
    <scope>NUCLEOTIDE SEQUENCE [LARGE SCALE GENOMIC DNA]</scope>
    <source>
        <strain evidence="1 2">W3</strain>
    </source>
</reference>
<comment type="caution">
    <text evidence="1">The sequence shown here is derived from an EMBL/GenBank/DDBJ whole genome shotgun (WGS) entry which is preliminary data.</text>
</comment>
<evidence type="ECO:0000313" key="2">
    <source>
        <dbReference type="Proteomes" id="UP000307378"/>
    </source>
</evidence>
<organism evidence="1 2">
    <name type="scientific">Rhizobium rosettiformans W3</name>
    <dbReference type="NCBI Taxonomy" id="538378"/>
    <lineage>
        <taxon>Bacteria</taxon>
        <taxon>Pseudomonadati</taxon>
        <taxon>Pseudomonadota</taxon>
        <taxon>Alphaproteobacteria</taxon>
        <taxon>Hyphomicrobiales</taxon>
        <taxon>Rhizobiaceae</taxon>
        <taxon>Rhizobium/Agrobacterium group</taxon>
        <taxon>Rhizobium</taxon>
    </lineage>
</organism>
<proteinExistence type="predicted"/>
<dbReference type="AlphaFoldDB" id="A0A4S8PZA8"/>
<sequence length="97" mass="10559">MKNRDIPADAEATAVAVLGWLANEPDMLSRFLALSGVQPGQLRQAVNDPAFLAGMLEFLMQHEPTLMAFCAATETKPESVVEAYHRYAGPSFDSADF</sequence>
<evidence type="ECO:0000313" key="1">
    <source>
        <dbReference type="EMBL" id="THV33144.1"/>
    </source>
</evidence>
<accession>A0A4S8PZA8</accession>
<dbReference type="Proteomes" id="UP000307378">
    <property type="component" value="Unassembled WGS sequence"/>
</dbReference>
<dbReference type="Pfam" id="PF12096">
    <property type="entry name" value="DUF3572"/>
    <property type="match status" value="1"/>
</dbReference>
<gene>
    <name evidence="1" type="ORF">FAA86_18305</name>
</gene>
<dbReference type="EMBL" id="STGU01000011">
    <property type="protein sequence ID" value="THV33144.1"/>
    <property type="molecule type" value="Genomic_DNA"/>
</dbReference>
<dbReference type="RefSeq" id="WP_136542567.1">
    <property type="nucleotide sequence ID" value="NZ_STGU01000011.1"/>
</dbReference>